<dbReference type="CDD" id="cd06259">
    <property type="entry name" value="YdcF-like"/>
    <property type="match status" value="1"/>
</dbReference>
<accession>A0A239ZKE0</accession>
<dbReference type="GO" id="GO:0000270">
    <property type="term" value="P:peptidoglycan metabolic process"/>
    <property type="evidence" value="ECO:0007669"/>
    <property type="project" value="TreeGrafter"/>
</dbReference>
<protein>
    <submittedName>
        <fullName evidence="3">Putative lantibiotic resistance protein</fullName>
    </submittedName>
</protein>
<evidence type="ECO:0000259" key="2">
    <source>
        <dbReference type="Pfam" id="PF02698"/>
    </source>
</evidence>
<keyword evidence="4" id="KW-1185">Reference proteome</keyword>
<sequence length="330" mass="37787">MMVVTLALLILFVISFKIDYRQYKNVFLLCMLFISIFILLVRSIAIPVLSIHLNINYLLITNIVYGLIVIVAMLLSLLNTKKKMANEGRFMTNMIVLGYGAFIFLNFIIILFKPEIIVTLGNGIIPIYISFIFYYLNLMFISHNIYAWLISAISKRKKSQYIIVLGAGIIGDKVTPLLKARLDKAIKLQRKNKNTKIIVSGGQGDDEIISEAEAMKQYLLNNGVLNETIIKEEKSTNTEENLIYSYRIMEKMDAHPFSIIVSNHFHILRAGLISKKLKMKATVTGGSSKKYFYPNAYVREFIAILYMYIMTHTVIIILLSIMLFMYVLSL</sequence>
<dbReference type="Proteomes" id="UP000242084">
    <property type="component" value="Chromosome 1"/>
</dbReference>
<dbReference type="EMBL" id="LT906462">
    <property type="protein sequence ID" value="SNV71742.1"/>
    <property type="molecule type" value="Genomic_DNA"/>
</dbReference>
<feature type="transmembrane region" description="Helical" evidence="1">
    <location>
        <begin position="124"/>
        <end position="149"/>
    </location>
</feature>
<keyword evidence="1" id="KW-1133">Transmembrane helix</keyword>
<dbReference type="RefSeq" id="WP_231922783.1">
    <property type="nucleotide sequence ID" value="NZ_LT906462.1"/>
</dbReference>
<evidence type="ECO:0000313" key="4">
    <source>
        <dbReference type="Proteomes" id="UP000242084"/>
    </source>
</evidence>
<feature type="domain" description="DUF218" evidence="2">
    <location>
        <begin position="160"/>
        <end position="302"/>
    </location>
</feature>
<dbReference type="KEGG" id="sste:SAMEA4384403_1656"/>
<dbReference type="PANTHER" id="PTHR30336">
    <property type="entry name" value="INNER MEMBRANE PROTEIN, PROBABLE PERMEASE"/>
    <property type="match status" value="1"/>
</dbReference>
<name>A0A239ZKE0_9STAP</name>
<proteinExistence type="predicted"/>
<dbReference type="InterPro" id="IPR003848">
    <property type="entry name" value="DUF218"/>
</dbReference>
<feature type="transmembrane region" description="Helical" evidence="1">
    <location>
        <begin position="57"/>
        <end position="78"/>
    </location>
</feature>
<keyword evidence="1" id="KW-0812">Transmembrane</keyword>
<dbReference type="PANTHER" id="PTHR30336:SF4">
    <property type="entry name" value="ENVELOPE BIOGENESIS FACTOR ELYC"/>
    <property type="match status" value="1"/>
</dbReference>
<dbReference type="GO" id="GO:0005886">
    <property type="term" value="C:plasma membrane"/>
    <property type="evidence" value="ECO:0007669"/>
    <property type="project" value="TreeGrafter"/>
</dbReference>
<feature type="transmembrane region" description="Helical" evidence="1">
    <location>
        <begin position="305"/>
        <end position="328"/>
    </location>
</feature>
<reference evidence="3 4" key="1">
    <citation type="submission" date="2017-06" db="EMBL/GenBank/DDBJ databases">
        <authorList>
            <consortium name="Pathogen Informatics"/>
        </authorList>
    </citation>
    <scope>NUCLEOTIDE SEQUENCE [LARGE SCALE GENOMIC DNA]</scope>
    <source>
        <strain evidence="3 4">NCTC13839</strain>
    </source>
</reference>
<gene>
    <name evidence="3" type="ORF">SAMEA4384403_01656</name>
</gene>
<evidence type="ECO:0000313" key="3">
    <source>
        <dbReference type="EMBL" id="SNV71742.1"/>
    </source>
</evidence>
<evidence type="ECO:0000256" key="1">
    <source>
        <dbReference type="SAM" id="Phobius"/>
    </source>
</evidence>
<dbReference type="AlphaFoldDB" id="A0A239ZKE0"/>
<dbReference type="Pfam" id="PF02698">
    <property type="entry name" value="DUF218"/>
    <property type="match status" value="1"/>
</dbReference>
<feature type="transmembrane region" description="Helical" evidence="1">
    <location>
        <begin position="25"/>
        <end position="45"/>
    </location>
</feature>
<dbReference type="GO" id="GO:0043164">
    <property type="term" value="P:Gram-negative-bacterium-type cell wall biogenesis"/>
    <property type="evidence" value="ECO:0007669"/>
    <property type="project" value="TreeGrafter"/>
</dbReference>
<dbReference type="InterPro" id="IPR051599">
    <property type="entry name" value="Cell_Envelope_Assoc"/>
</dbReference>
<keyword evidence="1" id="KW-0472">Membrane</keyword>
<organism evidence="3 4">
    <name type="scientific">Mammaliicoccus stepanovicii</name>
    <dbReference type="NCBI Taxonomy" id="643214"/>
    <lineage>
        <taxon>Bacteria</taxon>
        <taxon>Bacillati</taxon>
        <taxon>Bacillota</taxon>
        <taxon>Bacilli</taxon>
        <taxon>Bacillales</taxon>
        <taxon>Staphylococcaceae</taxon>
        <taxon>Mammaliicoccus</taxon>
    </lineage>
</organism>
<feature type="transmembrane region" description="Helical" evidence="1">
    <location>
        <begin position="90"/>
        <end position="112"/>
    </location>
</feature>
<dbReference type="InterPro" id="IPR014729">
    <property type="entry name" value="Rossmann-like_a/b/a_fold"/>
</dbReference>
<dbReference type="Gene3D" id="3.40.50.620">
    <property type="entry name" value="HUPs"/>
    <property type="match status" value="1"/>
</dbReference>